<keyword evidence="4" id="KW-1185">Reference proteome</keyword>
<feature type="region of interest" description="Disordered" evidence="1">
    <location>
        <begin position="375"/>
        <end position="473"/>
    </location>
</feature>
<feature type="compositionally biased region" description="Polar residues" evidence="1">
    <location>
        <begin position="446"/>
        <end position="456"/>
    </location>
</feature>
<proteinExistence type="predicted"/>
<dbReference type="AlphaFoldDB" id="A0A5C3KAY5"/>
<dbReference type="STRING" id="230819.A0A5C3KAY5"/>
<organism evidence="3 4">
    <name type="scientific">Coprinopsis marcescibilis</name>
    <name type="common">Agaric fungus</name>
    <name type="synonym">Psathyrella marcescibilis</name>
    <dbReference type="NCBI Taxonomy" id="230819"/>
    <lineage>
        <taxon>Eukaryota</taxon>
        <taxon>Fungi</taxon>
        <taxon>Dikarya</taxon>
        <taxon>Basidiomycota</taxon>
        <taxon>Agaricomycotina</taxon>
        <taxon>Agaricomycetes</taxon>
        <taxon>Agaricomycetidae</taxon>
        <taxon>Agaricales</taxon>
        <taxon>Agaricineae</taxon>
        <taxon>Psathyrellaceae</taxon>
        <taxon>Coprinopsis</taxon>
    </lineage>
</organism>
<dbReference type="Proteomes" id="UP000307440">
    <property type="component" value="Unassembled WGS sequence"/>
</dbReference>
<reference evidence="3 4" key="1">
    <citation type="journal article" date="2019" name="Nat. Ecol. Evol.">
        <title>Megaphylogeny resolves global patterns of mushroom evolution.</title>
        <authorList>
            <person name="Varga T."/>
            <person name="Krizsan K."/>
            <person name="Foldi C."/>
            <person name="Dima B."/>
            <person name="Sanchez-Garcia M."/>
            <person name="Sanchez-Ramirez S."/>
            <person name="Szollosi G.J."/>
            <person name="Szarkandi J.G."/>
            <person name="Papp V."/>
            <person name="Albert L."/>
            <person name="Andreopoulos W."/>
            <person name="Angelini C."/>
            <person name="Antonin V."/>
            <person name="Barry K.W."/>
            <person name="Bougher N.L."/>
            <person name="Buchanan P."/>
            <person name="Buyck B."/>
            <person name="Bense V."/>
            <person name="Catcheside P."/>
            <person name="Chovatia M."/>
            <person name="Cooper J."/>
            <person name="Damon W."/>
            <person name="Desjardin D."/>
            <person name="Finy P."/>
            <person name="Geml J."/>
            <person name="Haridas S."/>
            <person name="Hughes K."/>
            <person name="Justo A."/>
            <person name="Karasinski D."/>
            <person name="Kautmanova I."/>
            <person name="Kiss B."/>
            <person name="Kocsube S."/>
            <person name="Kotiranta H."/>
            <person name="LaButti K.M."/>
            <person name="Lechner B.E."/>
            <person name="Liimatainen K."/>
            <person name="Lipzen A."/>
            <person name="Lukacs Z."/>
            <person name="Mihaltcheva S."/>
            <person name="Morgado L.N."/>
            <person name="Niskanen T."/>
            <person name="Noordeloos M.E."/>
            <person name="Ohm R.A."/>
            <person name="Ortiz-Santana B."/>
            <person name="Ovrebo C."/>
            <person name="Racz N."/>
            <person name="Riley R."/>
            <person name="Savchenko A."/>
            <person name="Shiryaev A."/>
            <person name="Soop K."/>
            <person name="Spirin V."/>
            <person name="Szebenyi C."/>
            <person name="Tomsovsky M."/>
            <person name="Tulloss R.E."/>
            <person name="Uehling J."/>
            <person name="Grigoriev I.V."/>
            <person name="Vagvolgyi C."/>
            <person name="Papp T."/>
            <person name="Martin F.M."/>
            <person name="Miettinen O."/>
            <person name="Hibbett D.S."/>
            <person name="Nagy L.G."/>
        </authorList>
    </citation>
    <scope>NUCLEOTIDE SEQUENCE [LARGE SCALE GENOMIC DNA]</scope>
    <source>
        <strain evidence="3 4">CBS 121175</strain>
    </source>
</reference>
<gene>
    <name evidence="3" type="ORF">FA15DRAFT_629069</name>
</gene>
<keyword evidence="2" id="KW-0472">Membrane</keyword>
<sequence>MAFNSTTSGPRRIRRVLVDDESASINYFGRWDLVRNEFAGAGNQGPPFESSLHVLRPGLGNLSFEYEGSSLEVFGSVIKRERDQPFDADWECFVDGENIGKNTDLPDRRRQNRVKLCEWRSDTAGRHTFTLQATSRRDEFALDYIRYIPASGLPDGPVKIQIPDNDPSLNYDSGWTSRDAGHSTPVVGATVSFTFTGTLLEWYGFLPRDFAESSSAAQLTIDGGTPIEFSARALEASDRDNVFNQMFFKSPPLSAGQHSIIATRLGRGDAPLTLSYLVVENGVAFDAEPGAGTGNNAPPSGAAALPPSGPSGGTIAGAVIGTLLGLALVIILGVLIRRWHRKRTLPMIQPLPGFIKPHGPTAPLEIDLVNSRRSDEWYPPPRSGASPNHRRSARPRWNPEFRETVTSLSLNPPPVQHAVPSTSNPSVSGRDFDTDSIRTLDPPPGGSSNMYKTNSPRRPPMSDLDPHSAGYPYAAMAPELDTYQRLVIATKEQEAKKSSSRPRESYM</sequence>
<evidence type="ECO:0000256" key="2">
    <source>
        <dbReference type="SAM" id="Phobius"/>
    </source>
</evidence>
<keyword evidence="2" id="KW-1133">Transmembrane helix</keyword>
<feature type="transmembrane region" description="Helical" evidence="2">
    <location>
        <begin position="315"/>
        <end position="336"/>
    </location>
</feature>
<accession>A0A5C3KAY5</accession>
<name>A0A5C3KAY5_COPMA</name>
<keyword evidence="2" id="KW-0812">Transmembrane</keyword>
<protein>
    <submittedName>
        <fullName evidence="3">Uncharacterized protein</fullName>
    </submittedName>
</protein>
<dbReference type="EMBL" id="ML210576">
    <property type="protein sequence ID" value="TFK17058.1"/>
    <property type="molecule type" value="Genomic_DNA"/>
</dbReference>
<dbReference type="CDD" id="cd12087">
    <property type="entry name" value="TM_EGFR-like"/>
    <property type="match status" value="1"/>
</dbReference>
<evidence type="ECO:0000256" key="1">
    <source>
        <dbReference type="SAM" id="MobiDB-lite"/>
    </source>
</evidence>
<dbReference type="OrthoDB" id="3052647at2759"/>
<dbReference type="Gene3D" id="2.60.120.260">
    <property type="entry name" value="Galactose-binding domain-like"/>
    <property type="match status" value="1"/>
</dbReference>
<evidence type="ECO:0000313" key="3">
    <source>
        <dbReference type="EMBL" id="TFK17058.1"/>
    </source>
</evidence>
<evidence type="ECO:0000313" key="4">
    <source>
        <dbReference type="Proteomes" id="UP000307440"/>
    </source>
</evidence>